<dbReference type="PANTHER" id="PTHR23315:SF307">
    <property type="entry name" value="U-BOX DOMAIN-CONTAINING PROTEIN 19"/>
    <property type="match status" value="1"/>
</dbReference>
<evidence type="ECO:0000256" key="6">
    <source>
        <dbReference type="ARBA" id="ARBA00022786"/>
    </source>
</evidence>
<dbReference type="Proteomes" id="UP001153555">
    <property type="component" value="Unassembled WGS sequence"/>
</dbReference>
<dbReference type="AlphaFoldDB" id="A0A9N7R765"/>
<evidence type="ECO:0000256" key="1">
    <source>
        <dbReference type="ARBA" id="ARBA00000900"/>
    </source>
</evidence>
<dbReference type="InterPro" id="IPR057623">
    <property type="entry name" value="PUB12-19-like_N"/>
</dbReference>
<evidence type="ECO:0000256" key="2">
    <source>
        <dbReference type="ARBA" id="ARBA00004906"/>
    </source>
</evidence>
<organism evidence="9 10">
    <name type="scientific">Striga hermonthica</name>
    <name type="common">Purple witchweed</name>
    <name type="synonym">Buchnera hermonthica</name>
    <dbReference type="NCBI Taxonomy" id="68872"/>
    <lineage>
        <taxon>Eukaryota</taxon>
        <taxon>Viridiplantae</taxon>
        <taxon>Streptophyta</taxon>
        <taxon>Embryophyta</taxon>
        <taxon>Tracheophyta</taxon>
        <taxon>Spermatophyta</taxon>
        <taxon>Magnoliopsida</taxon>
        <taxon>eudicotyledons</taxon>
        <taxon>Gunneridae</taxon>
        <taxon>Pentapetalae</taxon>
        <taxon>asterids</taxon>
        <taxon>lamiids</taxon>
        <taxon>Lamiales</taxon>
        <taxon>Orobanchaceae</taxon>
        <taxon>Buchnereae</taxon>
        <taxon>Striga</taxon>
    </lineage>
</organism>
<dbReference type="PANTHER" id="PTHR23315">
    <property type="entry name" value="U BOX DOMAIN-CONTAINING"/>
    <property type="match status" value="1"/>
</dbReference>
<dbReference type="FunFam" id="3.30.40.10:FF:000442">
    <property type="entry name" value="RING-type E3 ubiquitin transferase"/>
    <property type="match status" value="1"/>
</dbReference>
<dbReference type="SMART" id="SM00504">
    <property type="entry name" value="Ubox"/>
    <property type="match status" value="1"/>
</dbReference>
<dbReference type="InterPro" id="IPR058678">
    <property type="entry name" value="ARM_PUB"/>
</dbReference>
<name>A0A9N7R765_STRHE</name>
<dbReference type="InterPro" id="IPR045210">
    <property type="entry name" value="RING-Ubox_PUB"/>
</dbReference>
<dbReference type="CDD" id="cd16664">
    <property type="entry name" value="RING-Ubox_PUB"/>
    <property type="match status" value="1"/>
</dbReference>
<feature type="repeat" description="ARM" evidence="7">
    <location>
        <begin position="381"/>
        <end position="424"/>
    </location>
</feature>
<evidence type="ECO:0000313" key="9">
    <source>
        <dbReference type="EMBL" id="CAA0818289.1"/>
    </source>
</evidence>
<dbReference type="InterPro" id="IPR011989">
    <property type="entry name" value="ARM-like"/>
</dbReference>
<dbReference type="GO" id="GO:0061630">
    <property type="term" value="F:ubiquitin protein ligase activity"/>
    <property type="evidence" value="ECO:0007669"/>
    <property type="project" value="UniProtKB-EC"/>
</dbReference>
<dbReference type="Gene3D" id="1.25.10.10">
    <property type="entry name" value="Leucine-rich Repeat Variant"/>
    <property type="match status" value="1"/>
</dbReference>
<dbReference type="InterPro" id="IPR003613">
    <property type="entry name" value="Ubox_domain"/>
</dbReference>
<dbReference type="InterPro" id="IPR000225">
    <property type="entry name" value="Armadillo"/>
</dbReference>
<comment type="pathway">
    <text evidence="2">Protein modification; protein ubiquitination.</text>
</comment>
<evidence type="ECO:0000313" key="10">
    <source>
        <dbReference type="Proteomes" id="UP001153555"/>
    </source>
</evidence>
<evidence type="ECO:0000259" key="8">
    <source>
        <dbReference type="PROSITE" id="PS51698"/>
    </source>
</evidence>
<evidence type="ECO:0000256" key="5">
    <source>
        <dbReference type="ARBA" id="ARBA00022737"/>
    </source>
</evidence>
<dbReference type="OrthoDB" id="10064100at2759"/>
<keyword evidence="5" id="KW-0677">Repeat</keyword>
<dbReference type="PROSITE" id="PS50176">
    <property type="entry name" value="ARM_REPEAT"/>
    <property type="match status" value="1"/>
</dbReference>
<sequence length="656" mass="70829">MPNPACRLHGHHVSISPCPQLISTKPSIYDKKDLTFTESSVLLSLSELHFTLQKLDFLLQDCSRENSRLWLLMHSEKVSFHFHNLVRNIAVALDVLPLSALEIPDEARELAELVRHRARIAVFEMEDEDKRAAGLVLRIIGYFESGVAPESGDPGDLKRVLDYLGIGTWSECDNEIRFLESLTGPEFGGKKDEARFICDLIAFLICCRCIALKNVGGGFSENSVAARRLDFQVAGFSNIDDFTCPISLEIMGDPVTIQTGHTYDRKSITKWFESGNRTCPKTGERLVSLELVPNLALKRLITQWCQENGVPFPGGRFCNSAKPLDFASGSPAAERAAGIVTHFLAGKLFTGRDDERGKACQEIRLLTKTSIFCRSRLVEANAIPGLLDSIRHKENPEAEENAVAALLNLSKLAEGKKAIVENRGVDNIIQVLNGGAKMETRAHAAGVLFYLSSDKRCRETINRHPGSVVGLVGLIRAGSGQWRRNGLAAALVLLVGPESHRRFLSAGLGLTLVNVLTEASGKEDDVADLLSVLAVLAEKPEGAKAIISAGGLPIIIKILGSPSDYCISRSTKECCVSVLLALCTQGGSDVVPVLARDSSVMTGLYSILAGGSCGPSRKAGLLIGILHAFGETRLSGSSSGSSIGPGIGPEQFVHVW</sequence>
<reference evidence="9" key="1">
    <citation type="submission" date="2019-12" db="EMBL/GenBank/DDBJ databases">
        <authorList>
            <person name="Scholes J."/>
        </authorList>
    </citation>
    <scope>NUCLEOTIDE SEQUENCE</scope>
</reference>
<comment type="caution">
    <text evidence="9">The sequence shown here is derived from an EMBL/GenBank/DDBJ whole genome shotgun (WGS) entry which is preliminary data.</text>
</comment>
<evidence type="ECO:0000256" key="4">
    <source>
        <dbReference type="ARBA" id="ARBA00022679"/>
    </source>
</evidence>
<dbReference type="GO" id="GO:0016567">
    <property type="term" value="P:protein ubiquitination"/>
    <property type="evidence" value="ECO:0007669"/>
    <property type="project" value="InterPro"/>
</dbReference>
<dbReference type="Gene3D" id="3.30.40.10">
    <property type="entry name" value="Zinc/RING finger domain, C3HC4 (zinc finger)"/>
    <property type="match status" value="1"/>
</dbReference>
<proteinExistence type="predicted"/>
<feature type="domain" description="U-box" evidence="8">
    <location>
        <begin position="237"/>
        <end position="311"/>
    </location>
</feature>
<dbReference type="Pfam" id="PF25368">
    <property type="entry name" value="PUB10_N"/>
    <property type="match status" value="1"/>
</dbReference>
<evidence type="ECO:0000256" key="7">
    <source>
        <dbReference type="PROSITE-ProRule" id="PRU00259"/>
    </source>
</evidence>
<comment type="catalytic activity">
    <reaction evidence="1">
        <text>S-ubiquitinyl-[E2 ubiquitin-conjugating enzyme]-L-cysteine + [acceptor protein]-L-lysine = [E2 ubiquitin-conjugating enzyme]-L-cysteine + N(6)-ubiquitinyl-[acceptor protein]-L-lysine.</text>
        <dbReference type="EC" id="2.3.2.27"/>
    </reaction>
</comment>
<dbReference type="SMART" id="SM00185">
    <property type="entry name" value="ARM"/>
    <property type="match status" value="3"/>
</dbReference>
<dbReference type="InterPro" id="IPR016024">
    <property type="entry name" value="ARM-type_fold"/>
</dbReference>
<keyword evidence="6" id="KW-0833">Ubl conjugation pathway</keyword>
<dbReference type="Pfam" id="PF04564">
    <property type="entry name" value="U-box"/>
    <property type="match status" value="1"/>
</dbReference>
<evidence type="ECO:0000256" key="3">
    <source>
        <dbReference type="ARBA" id="ARBA00012483"/>
    </source>
</evidence>
<dbReference type="EMBL" id="CACSLK010016925">
    <property type="protein sequence ID" value="CAA0818289.1"/>
    <property type="molecule type" value="Genomic_DNA"/>
</dbReference>
<dbReference type="Pfam" id="PF25598">
    <property type="entry name" value="ARM_PUB"/>
    <property type="match status" value="1"/>
</dbReference>
<dbReference type="EC" id="2.3.2.27" evidence="3"/>
<protein>
    <recommendedName>
        <fullName evidence="3">RING-type E3 ubiquitin transferase</fullName>
        <ecNumber evidence="3">2.3.2.27</ecNumber>
    </recommendedName>
</protein>
<keyword evidence="10" id="KW-1185">Reference proteome</keyword>
<gene>
    <name evidence="9" type="ORF">SHERM_01152</name>
</gene>
<dbReference type="SUPFAM" id="SSF48371">
    <property type="entry name" value="ARM repeat"/>
    <property type="match status" value="1"/>
</dbReference>
<dbReference type="InterPro" id="IPR013083">
    <property type="entry name" value="Znf_RING/FYVE/PHD"/>
</dbReference>
<dbReference type="SUPFAM" id="SSF57850">
    <property type="entry name" value="RING/U-box"/>
    <property type="match status" value="1"/>
</dbReference>
<keyword evidence="4" id="KW-0808">Transferase</keyword>
<accession>A0A9N7R765</accession>
<dbReference type="PROSITE" id="PS51698">
    <property type="entry name" value="U_BOX"/>
    <property type="match status" value="1"/>
</dbReference>